<comment type="function">
    <text evidence="2 10 12">Catalyzes the transfer of a dimethylallyl group onto the adenine at position 37 in tRNAs that read codons beginning with uridine, leading to the formation of N6-(dimethylallyl)adenosine (i(6)A).</text>
</comment>
<keyword evidence="5 10" id="KW-0819">tRNA processing</keyword>
<protein>
    <recommendedName>
        <fullName evidence="10">tRNA dimethylallyltransferase</fullName>
        <ecNumber evidence="10">2.5.1.75</ecNumber>
    </recommendedName>
    <alternativeName>
        <fullName evidence="10">Dimethylallyl diphosphate:tRNA dimethylallyltransferase</fullName>
        <shortName evidence="10">DMAPP:tRNA dimethylallyltransferase</shortName>
        <shortName evidence="10">DMATase</shortName>
    </alternativeName>
    <alternativeName>
        <fullName evidence="10">Isopentenyl-diphosphate:tRNA isopentenyltransferase</fullName>
        <shortName evidence="10">IPP transferase</shortName>
        <shortName evidence="10">IPPT</shortName>
        <shortName evidence="10">IPTase</shortName>
    </alternativeName>
</protein>
<dbReference type="NCBIfam" id="TIGR00174">
    <property type="entry name" value="miaA"/>
    <property type="match status" value="1"/>
</dbReference>
<gene>
    <name evidence="10 14" type="primary">miaA</name>
    <name evidence="14" type="ORF">INP51_07145</name>
</gene>
<organism evidence="14 15">
    <name type="scientific">Blautia liquoris</name>
    <dbReference type="NCBI Taxonomy" id="2779518"/>
    <lineage>
        <taxon>Bacteria</taxon>
        <taxon>Bacillati</taxon>
        <taxon>Bacillota</taxon>
        <taxon>Clostridia</taxon>
        <taxon>Lachnospirales</taxon>
        <taxon>Lachnospiraceae</taxon>
        <taxon>Blautia</taxon>
    </lineage>
</organism>
<dbReference type="SUPFAM" id="SSF52540">
    <property type="entry name" value="P-loop containing nucleoside triphosphate hydrolases"/>
    <property type="match status" value="2"/>
</dbReference>
<dbReference type="Proteomes" id="UP000593601">
    <property type="component" value="Chromosome"/>
</dbReference>
<evidence type="ECO:0000256" key="12">
    <source>
        <dbReference type="RuleBase" id="RU003784"/>
    </source>
</evidence>
<evidence type="ECO:0000256" key="1">
    <source>
        <dbReference type="ARBA" id="ARBA00001946"/>
    </source>
</evidence>
<evidence type="ECO:0000256" key="10">
    <source>
        <dbReference type="HAMAP-Rule" id="MF_00185"/>
    </source>
</evidence>
<dbReference type="Pfam" id="PF01715">
    <property type="entry name" value="IPPT"/>
    <property type="match status" value="1"/>
</dbReference>
<accession>A0A7M2RNN7</accession>
<evidence type="ECO:0000256" key="3">
    <source>
        <dbReference type="ARBA" id="ARBA00005842"/>
    </source>
</evidence>
<evidence type="ECO:0000256" key="13">
    <source>
        <dbReference type="RuleBase" id="RU003785"/>
    </source>
</evidence>
<sequence>MVLTGPTAVGKTSLSIKVAERLNGSIISADSMQVYKKMDIGSAKIMTDEMCNIPHYLIDVLEPWEEFHVARFQQMAMEAIQDIYQKNRLPILVGGTGFYIQAILKDVDFSGDSGKSAFRQELEERARAGGSDELYQMLKTEDPVSAENIHPHNVKRVIRALEYYHETKSPISLHNAKEMERESPFCYSYFVLNDRREHLYERINQRVDQMMEKGLLDEVKYLKSLGLTSQMVSMQGLGYKELLSYLDGNISLCDAVESIKRNTRHFAKRQLTWFKREKNVVWIDKSKYDYDEDAILNQILRIWEKRTSNRNGEYHDD</sequence>
<feature type="binding site" evidence="10">
    <location>
        <begin position="5"/>
        <end position="12"/>
    </location>
    <ligand>
        <name>ATP</name>
        <dbReference type="ChEBI" id="CHEBI:30616"/>
    </ligand>
</feature>
<dbReference type="HAMAP" id="MF_00185">
    <property type="entry name" value="IPP_trans"/>
    <property type="match status" value="1"/>
</dbReference>
<evidence type="ECO:0000256" key="11">
    <source>
        <dbReference type="RuleBase" id="RU003783"/>
    </source>
</evidence>
<evidence type="ECO:0000256" key="4">
    <source>
        <dbReference type="ARBA" id="ARBA00022679"/>
    </source>
</evidence>
<comment type="similarity">
    <text evidence="3 10 13">Belongs to the IPP transferase family.</text>
</comment>
<keyword evidence="8 10" id="KW-0460">Magnesium</keyword>
<dbReference type="PANTHER" id="PTHR11088:SF60">
    <property type="entry name" value="TRNA DIMETHYLALLYLTRANSFERASE"/>
    <property type="match status" value="1"/>
</dbReference>
<evidence type="ECO:0000313" key="15">
    <source>
        <dbReference type="Proteomes" id="UP000593601"/>
    </source>
</evidence>
<dbReference type="GO" id="GO:0052381">
    <property type="term" value="F:tRNA dimethylallyltransferase activity"/>
    <property type="evidence" value="ECO:0007669"/>
    <property type="project" value="UniProtKB-UniRule"/>
</dbReference>
<comment type="catalytic activity">
    <reaction evidence="9 10 11">
        <text>adenosine(37) in tRNA + dimethylallyl diphosphate = N(6)-dimethylallyladenosine(37) in tRNA + diphosphate</text>
        <dbReference type="Rhea" id="RHEA:26482"/>
        <dbReference type="Rhea" id="RHEA-COMP:10162"/>
        <dbReference type="Rhea" id="RHEA-COMP:10375"/>
        <dbReference type="ChEBI" id="CHEBI:33019"/>
        <dbReference type="ChEBI" id="CHEBI:57623"/>
        <dbReference type="ChEBI" id="CHEBI:74411"/>
        <dbReference type="ChEBI" id="CHEBI:74415"/>
        <dbReference type="EC" id="2.5.1.75"/>
    </reaction>
</comment>
<dbReference type="AlphaFoldDB" id="A0A7M2RNN7"/>
<dbReference type="EMBL" id="CP063304">
    <property type="protein sequence ID" value="QOV20970.1"/>
    <property type="molecule type" value="Genomic_DNA"/>
</dbReference>
<evidence type="ECO:0000313" key="14">
    <source>
        <dbReference type="EMBL" id="QOV20970.1"/>
    </source>
</evidence>
<proteinExistence type="inferred from homology"/>
<feature type="binding site" evidence="10">
    <location>
        <begin position="7"/>
        <end position="12"/>
    </location>
    <ligand>
        <name>substrate</name>
    </ligand>
</feature>
<evidence type="ECO:0000256" key="9">
    <source>
        <dbReference type="ARBA" id="ARBA00049563"/>
    </source>
</evidence>
<feature type="site" description="Interaction with substrate tRNA" evidence="10">
    <location>
        <position position="96"/>
    </location>
</feature>
<feature type="site" description="Interaction with substrate tRNA" evidence="10">
    <location>
        <position position="119"/>
    </location>
</feature>
<comment type="caution">
    <text evidence="10">Lacks conserved residue(s) required for the propagation of feature annotation.</text>
</comment>
<dbReference type="Gene3D" id="3.40.50.300">
    <property type="entry name" value="P-loop containing nucleotide triphosphate hydrolases"/>
    <property type="match status" value="1"/>
</dbReference>
<dbReference type="Gene3D" id="1.10.20.140">
    <property type="match status" value="1"/>
</dbReference>
<dbReference type="PANTHER" id="PTHR11088">
    <property type="entry name" value="TRNA DIMETHYLALLYLTRANSFERASE"/>
    <property type="match status" value="1"/>
</dbReference>
<keyword evidence="4 10" id="KW-0808">Transferase</keyword>
<comment type="cofactor">
    <cofactor evidence="1 10">
        <name>Mg(2+)</name>
        <dbReference type="ChEBI" id="CHEBI:18420"/>
    </cofactor>
</comment>
<name>A0A7M2RNN7_9FIRM</name>
<dbReference type="InterPro" id="IPR027417">
    <property type="entry name" value="P-loop_NTPase"/>
</dbReference>
<reference evidence="14 15" key="1">
    <citation type="submission" date="2020-10" db="EMBL/GenBank/DDBJ databases">
        <title>Blautia liquoris sp.nov., isolated from the mud in a fermentation cellar used for the production of Chinese strong-flavoured liquor.</title>
        <authorList>
            <person name="Lu L."/>
        </authorList>
    </citation>
    <scope>NUCLEOTIDE SEQUENCE [LARGE SCALE GENOMIC DNA]</scope>
    <source>
        <strain evidence="14 15">LZLJ-3</strain>
    </source>
</reference>
<dbReference type="InterPro" id="IPR039657">
    <property type="entry name" value="Dimethylallyltransferase"/>
</dbReference>
<dbReference type="KEGG" id="bliq:INP51_07145"/>
<dbReference type="GO" id="GO:0006400">
    <property type="term" value="P:tRNA modification"/>
    <property type="evidence" value="ECO:0007669"/>
    <property type="project" value="TreeGrafter"/>
</dbReference>
<feature type="region of interest" description="Interaction with substrate tRNA" evidence="10">
    <location>
        <begin position="30"/>
        <end position="33"/>
    </location>
</feature>
<keyword evidence="15" id="KW-1185">Reference proteome</keyword>
<keyword evidence="6 10" id="KW-0547">Nucleotide-binding</keyword>
<evidence type="ECO:0000256" key="7">
    <source>
        <dbReference type="ARBA" id="ARBA00022840"/>
    </source>
</evidence>
<dbReference type="EC" id="2.5.1.75" evidence="10"/>
<keyword evidence="7 10" id="KW-0067">ATP-binding</keyword>
<dbReference type="InterPro" id="IPR018022">
    <property type="entry name" value="IPT"/>
</dbReference>
<comment type="subunit">
    <text evidence="10">Monomer.</text>
</comment>
<dbReference type="GO" id="GO:0005524">
    <property type="term" value="F:ATP binding"/>
    <property type="evidence" value="ECO:0007669"/>
    <property type="project" value="UniProtKB-UniRule"/>
</dbReference>
<evidence type="ECO:0000256" key="6">
    <source>
        <dbReference type="ARBA" id="ARBA00022741"/>
    </source>
</evidence>
<evidence type="ECO:0000256" key="5">
    <source>
        <dbReference type="ARBA" id="ARBA00022694"/>
    </source>
</evidence>
<evidence type="ECO:0000256" key="2">
    <source>
        <dbReference type="ARBA" id="ARBA00003213"/>
    </source>
</evidence>
<evidence type="ECO:0000256" key="8">
    <source>
        <dbReference type="ARBA" id="ARBA00022842"/>
    </source>
</evidence>